<organism evidence="2 3">
    <name type="scientific">Enteractinococcus fodinae</name>
    <dbReference type="NCBI Taxonomy" id="684663"/>
    <lineage>
        <taxon>Bacteria</taxon>
        <taxon>Bacillati</taxon>
        <taxon>Actinomycetota</taxon>
        <taxon>Actinomycetes</taxon>
        <taxon>Micrococcales</taxon>
        <taxon>Micrococcaceae</taxon>
    </lineage>
</organism>
<dbReference type="SUPFAM" id="SSF89796">
    <property type="entry name" value="CoA-transferase family III (CaiB/BaiF)"/>
    <property type="match status" value="1"/>
</dbReference>
<dbReference type="PANTHER" id="PTHR48228:SF5">
    <property type="entry name" value="ALPHA-METHYLACYL-COA RACEMASE"/>
    <property type="match status" value="1"/>
</dbReference>
<protein>
    <submittedName>
        <fullName evidence="2">Alpha-methylacyl-CoA racemase</fullName>
        <ecNumber evidence="2">5.1.99.4</ecNumber>
    </submittedName>
</protein>
<evidence type="ECO:0000313" key="3">
    <source>
        <dbReference type="Proteomes" id="UP001183794"/>
    </source>
</evidence>
<gene>
    <name evidence="2" type="ORF">J2S62_002598</name>
</gene>
<dbReference type="Proteomes" id="UP001183794">
    <property type="component" value="Unassembled WGS sequence"/>
</dbReference>
<evidence type="ECO:0000313" key="2">
    <source>
        <dbReference type="EMBL" id="MDR7348341.1"/>
    </source>
</evidence>
<dbReference type="InterPro" id="IPR044855">
    <property type="entry name" value="CoA-Trfase_III_dom3_sf"/>
</dbReference>
<evidence type="ECO:0000256" key="1">
    <source>
        <dbReference type="SAM" id="MobiDB-lite"/>
    </source>
</evidence>
<keyword evidence="2" id="KW-0413">Isomerase</keyword>
<dbReference type="RefSeq" id="WP_310175441.1">
    <property type="nucleotide sequence ID" value="NZ_BAABHE010000002.1"/>
</dbReference>
<proteinExistence type="predicted"/>
<dbReference type="InterPro" id="IPR050509">
    <property type="entry name" value="CoA-transferase_III"/>
</dbReference>
<comment type="caution">
    <text evidence="2">The sequence shown here is derived from an EMBL/GenBank/DDBJ whole genome shotgun (WGS) entry which is preliminary data.</text>
</comment>
<keyword evidence="3" id="KW-1185">Reference proteome</keyword>
<name>A0ABU2B4M3_9MICC</name>
<dbReference type="EC" id="5.1.99.4" evidence="2"/>
<feature type="region of interest" description="Disordered" evidence="1">
    <location>
        <begin position="329"/>
        <end position="367"/>
    </location>
</feature>
<reference evidence="2 3" key="1">
    <citation type="submission" date="2023-07" db="EMBL/GenBank/DDBJ databases">
        <title>Sequencing the genomes of 1000 actinobacteria strains.</title>
        <authorList>
            <person name="Klenk H.-P."/>
        </authorList>
    </citation>
    <scope>NUCLEOTIDE SEQUENCE [LARGE SCALE GENOMIC DNA]</scope>
    <source>
        <strain evidence="2 3">DSM 22966</strain>
    </source>
</reference>
<dbReference type="GO" id="GO:0008111">
    <property type="term" value="F:alpha-methylacyl-CoA racemase activity"/>
    <property type="evidence" value="ECO:0007669"/>
    <property type="project" value="UniProtKB-EC"/>
</dbReference>
<dbReference type="InterPro" id="IPR003673">
    <property type="entry name" value="CoA-Trfase_fam_III"/>
</dbReference>
<dbReference type="Gene3D" id="3.30.1540.10">
    <property type="entry name" value="formyl-coa transferase, domain 3"/>
    <property type="match status" value="1"/>
</dbReference>
<dbReference type="Gene3D" id="3.30.60.110">
    <property type="match status" value="1"/>
</dbReference>
<dbReference type="Gene3D" id="3.40.50.10540">
    <property type="entry name" value="Crotonobetainyl-coa:carnitine coa-transferase, domain 1"/>
    <property type="match status" value="1"/>
</dbReference>
<dbReference type="InterPro" id="IPR023606">
    <property type="entry name" value="CoA-Trfase_III_dom_1_sf"/>
</dbReference>
<dbReference type="EMBL" id="JAVDYJ010000001">
    <property type="protein sequence ID" value="MDR7348341.1"/>
    <property type="molecule type" value="Genomic_DNA"/>
</dbReference>
<dbReference type="Pfam" id="PF02515">
    <property type="entry name" value="CoA_transf_3"/>
    <property type="match status" value="1"/>
</dbReference>
<sequence length="367" mass="39896">MSNQPEAYSAGRGPLTGLKVVELGAIGPVPLAGAMLSDLGADVVLVERPGAKEPNQITDIVRRGRRVVQLDLKDEADRARLIESLKTADVLLEGFRPGTIERLGLDPEVLLENNPRLIIGRMTGWGQYGQRCADAGHDINYISLTGHLSAITDPSQRPAVPLNLVGDYGGGTMFLLLGVLSALHERSTSGRGQVIDSAMVDGAAMLGLQIWSMRGMGSWTDTPFSNPLDGSAPWYGVYETRDGRYMAVGSIEPQFYELLLEGLNVKDIAPDRADKANWPRLKEIFAERFLTEDMAHWTSVFAGTDACVTPVLTYEEALQDGHMRSRHTFTELGGVPQPAPAPRFSRTPASTPEWPPQAVGEGTDFWS</sequence>
<accession>A0ABU2B4M3</accession>
<dbReference type="PANTHER" id="PTHR48228">
    <property type="entry name" value="SUCCINYL-COA--D-CITRAMALATE COA-TRANSFERASE"/>
    <property type="match status" value="1"/>
</dbReference>